<dbReference type="Proteomes" id="UP001221757">
    <property type="component" value="Unassembled WGS sequence"/>
</dbReference>
<name>A0AAD7G9J6_MYCRO</name>
<proteinExistence type="predicted"/>
<reference evidence="2" key="1">
    <citation type="submission" date="2023-03" db="EMBL/GenBank/DDBJ databases">
        <title>Massive genome expansion in bonnet fungi (Mycena s.s.) driven by repeated elements and novel gene families across ecological guilds.</title>
        <authorList>
            <consortium name="Lawrence Berkeley National Laboratory"/>
            <person name="Harder C.B."/>
            <person name="Miyauchi S."/>
            <person name="Viragh M."/>
            <person name="Kuo A."/>
            <person name="Thoen E."/>
            <person name="Andreopoulos B."/>
            <person name="Lu D."/>
            <person name="Skrede I."/>
            <person name="Drula E."/>
            <person name="Henrissat B."/>
            <person name="Morin E."/>
            <person name="Kohler A."/>
            <person name="Barry K."/>
            <person name="LaButti K."/>
            <person name="Morin E."/>
            <person name="Salamov A."/>
            <person name="Lipzen A."/>
            <person name="Mereny Z."/>
            <person name="Hegedus B."/>
            <person name="Baldrian P."/>
            <person name="Stursova M."/>
            <person name="Weitz H."/>
            <person name="Taylor A."/>
            <person name="Grigoriev I.V."/>
            <person name="Nagy L.G."/>
            <person name="Martin F."/>
            <person name="Kauserud H."/>
        </authorList>
    </citation>
    <scope>NUCLEOTIDE SEQUENCE</scope>
    <source>
        <strain evidence="2">CBHHK067</strain>
    </source>
</reference>
<dbReference type="AlphaFoldDB" id="A0AAD7G9J6"/>
<dbReference type="EMBL" id="JARKIE010000119">
    <property type="protein sequence ID" value="KAJ7681333.1"/>
    <property type="molecule type" value="Genomic_DNA"/>
</dbReference>
<keyword evidence="1" id="KW-0472">Membrane</keyword>
<protein>
    <submittedName>
        <fullName evidence="2">Uncharacterized protein</fullName>
    </submittedName>
</protein>
<evidence type="ECO:0000313" key="2">
    <source>
        <dbReference type="EMBL" id="KAJ7681333.1"/>
    </source>
</evidence>
<feature type="transmembrane region" description="Helical" evidence="1">
    <location>
        <begin position="21"/>
        <end position="41"/>
    </location>
</feature>
<evidence type="ECO:0000313" key="3">
    <source>
        <dbReference type="Proteomes" id="UP001221757"/>
    </source>
</evidence>
<organism evidence="2 3">
    <name type="scientific">Mycena rosella</name>
    <name type="common">Pink bonnet</name>
    <name type="synonym">Agaricus rosellus</name>
    <dbReference type="NCBI Taxonomy" id="1033263"/>
    <lineage>
        <taxon>Eukaryota</taxon>
        <taxon>Fungi</taxon>
        <taxon>Dikarya</taxon>
        <taxon>Basidiomycota</taxon>
        <taxon>Agaricomycotina</taxon>
        <taxon>Agaricomycetes</taxon>
        <taxon>Agaricomycetidae</taxon>
        <taxon>Agaricales</taxon>
        <taxon>Marasmiineae</taxon>
        <taxon>Mycenaceae</taxon>
        <taxon>Mycena</taxon>
    </lineage>
</organism>
<gene>
    <name evidence="2" type="ORF">B0H17DRAFT_1138487</name>
</gene>
<sequence length="343" mass="37884">MAASSTSPGPSLDGTLGAGEIGVVVGMFFFGIVTLQTFNYYRRFPPDSRLLKITVRHRGSVISLIRRPYRPLDRDNLVSAVPSPPRGSHRQVPYAGSCSSVTQYVPYMRPSDQTKVYWVTVTAYGRPPNTFILDPPKSAIITLVFSIGIAAGIENLHSVHLRQLNPDSIGPPPRFLLRWETIVASTIGPAANFAIAMSLCDYLSLLRESGSQFNRLKVVQYANNCGYPDYLDCRATSVTQLILFLTRKDLVFLAFYAVQPKCEATWLNGRLRFRSAEQLEQNIGSGLIFDSAGIRERRGASAPSVHVVGIQLSPVTENTEVVSSKRPWEIHQESVLAAANIRL</sequence>
<evidence type="ECO:0000256" key="1">
    <source>
        <dbReference type="SAM" id="Phobius"/>
    </source>
</evidence>
<keyword evidence="1" id="KW-1133">Transmembrane helix</keyword>
<comment type="caution">
    <text evidence="2">The sequence shown here is derived from an EMBL/GenBank/DDBJ whole genome shotgun (WGS) entry which is preliminary data.</text>
</comment>
<keyword evidence="3" id="KW-1185">Reference proteome</keyword>
<accession>A0AAD7G9J6</accession>
<keyword evidence="1" id="KW-0812">Transmembrane</keyword>